<dbReference type="InterPro" id="IPR000415">
    <property type="entry name" value="Nitroreductase-like"/>
</dbReference>
<reference evidence="2 3" key="1">
    <citation type="journal article" date="2012" name="BMC Genomics">
        <title>Complete genome sequence of Saccharothrix espanaensis DSM 44229T and comparison to the other completely sequenced Pseudonocardiaceae.</title>
        <authorList>
            <person name="Strobel T."/>
            <person name="Al-Dilaimi A."/>
            <person name="Blom J."/>
            <person name="Gessner A."/>
            <person name="Kalinowski J."/>
            <person name="Luzhetska M."/>
            <person name="Puhler A."/>
            <person name="Szczepanowski R."/>
            <person name="Bechthold A."/>
            <person name="Ruckert C."/>
        </authorList>
    </citation>
    <scope>NUCLEOTIDE SEQUENCE [LARGE SCALE GENOMIC DNA]</scope>
    <source>
        <strain evidence="3">ATCC 51144 / DSM 44229 / JCM 9112 / NBRC 15066 / NRRL 15764</strain>
    </source>
</reference>
<dbReference type="AlphaFoldDB" id="K0JXP5"/>
<dbReference type="Gene3D" id="3.40.109.10">
    <property type="entry name" value="NADH Oxidase"/>
    <property type="match status" value="1"/>
</dbReference>
<name>K0JXP5_SACES</name>
<proteinExistence type="predicted"/>
<accession>K0JXP5</accession>
<dbReference type="Proteomes" id="UP000006281">
    <property type="component" value="Chromosome"/>
</dbReference>
<organism evidence="2 3">
    <name type="scientific">Saccharothrix espanaensis (strain ATCC 51144 / DSM 44229 / JCM 9112 / NBRC 15066 / NRRL 15764)</name>
    <dbReference type="NCBI Taxonomy" id="1179773"/>
    <lineage>
        <taxon>Bacteria</taxon>
        <taxon>Bacillati</taxon>
        <taxon>Actinomycetota</taxon>
        <taxon>Actinomycetes</taxon>
        <taxon>Pseudonocardiales</taxon>
        <taxon>Pseudonocardiaceae</taxon>
        <taxon>Saccharothrix</taxon>
    </lineage>
</organism>
<dbReference type="PATRIC" id="fig|1179773.3.peg.5458"/>
<dbReference type="EMBL" id="HE804045">
    <property type="protein sequence ID" value="CCH32675.1"/>
    <property type="molecule type" value="Genomic_DNA"/>
</dbReference>
<sequence>MRAFLRRCQLAQSTNAHLAPATFFVTTDADEWRRERGDRAYVDLHLRAGAATTRLLVAASAEGLVARVHNGFLTQPIRDVTGGPSRIAVFAVMVARKRASARYRIQVGADR</sequence>
<keyword evidence="3" id="KW-1185">Reference proteome</keyword>
<gene>
    <name evidence="2" type="ordered locus">BN6_54160</name>
</gene>
<dbReference type="RefSeq" id="WP_015102787.1">
    <property type="nucleotide sequence ID" value="NC_019673.1"/>
</dbReference>
<dbReference type="OrthoDB" id="9801593at2"/>
<dbReference type="Pfam" id="PF00881">
    <property type="entry name" value="Nitroreductase"/>
    <property type="match status" value="1"/>
</dbReference>
<dbReference type="SUPFAM" id="SSF55469">
    <property type="entry name" value="FMN-dependent nitroreductase-like"/>
    <property type="match status" value="1"/>
</dbReference>
<protein>
    <recommendedName>
        <fullName evidence="1">Nitroreductase domain-containing protein</fullName>
    </recommendedName>
</protein>
<evidence type="ECO:0000313" key="2">
    <source>
        <dbReference type="EMBL" id="CCH32675.1"/>
    </source>
</evidence>
<dbReference type="KEGG" id="sesp:BN6_54160"/>
<evidence type="ECO:0000259" key="1">
    <source>
        <dbReference type="Pfam" id="PF00881"/>
    </source>
</evidence>
<dbReference type="GO" id="GO:0016491">
    <property type="term" value="F:oxidoreductase activity"/>
    <property type="evidence" value="ECO:0007669"/>
    <property type="project" value="InterPro"/>
</dbReference>
<dbReference type="HOGENOM" id="CLU_2156534_0_0_11"/>
<feature type="domain" description="Nitroreductase" evidence="1">
    <location>
        <begin position="10"/>
        <end position="88"/>
    </location>
</feature>
<evidence type="ECO:0000313" key="3">
    <source>
        <dbReference type="Proteomes" id="UP000006281"/>
    </source>
</evidence>
<dbReference type="InterPro" id="IPR029479">
    <property type="entry name" value="Nitroreductase"/>
</dbReference>
<dbReference type="STRING" id="1179773.BN6_54160"/>